<name>A0A2T6B8V5_9RHOB</name>
<protein>
    <submittedName>
        <fullName evidence="2">Uncharacterized protein</fullName>
    </submittedName>
</protein>
<organism evidence="2 3">
    <name type="scientific">Gemmobacter caeni</name>
    <dbReference type="NCBI Taxonomy" id="589035"/>
    <lineage>
        <taxon>Bacteria</taxon>
        <taxon>Pseudomonadati</taxon>
        <taxon>Pseudomonadota</taxon>
        <taxon>Alphaproteobacteria</taxon>
        <taxon>Rhodobacterales</taxon>
        <taxon>Paracoccaceae</taxon>
        <taxon>Gemmobacter</taxon>
    </lineage>
</organism>
<dbReference type="RefSeq" id="WP_145693565.1">
    <property type="nucleotide sequence ID" value="NZ_QBKP01000002.1"/>
</dbReference>
<sequence>MGQFRVTDEAIRRLHAHDLVIRIALRIPDEELARAVLDLARTARRELSVMGFSPAYTEAPVTGYEMMLTQHVMPEIAARLSADSPTPLIRSKDELGDGRICRMSAAELRRVAGLCWSKSDFGRIGAAVRSRFDPTGSQADQVFATEVIAQEPSNGNILEIALTRAAPVSVPEPTRKTDWFADRILTTARARGVTDPLPYWTPELRQPLPPPPYALPSDSEPVPG</sequence>
<feature type="region of interest" description="Disordered" evidence="1">
    <location>
        <begin position="201"/>
        <end position="224"/>
    </location>
</feature>
<dbReference type="AlphaFoldDB" id="A0A2T6B8V5"/>
<dbReference type="EMBL" id="QBKP01000002">
    <property type="protein sequence ID" value="PTX52486.1"/>
    <property type="molecule type" value="Genomic_DNA"/>
</dbReference>
<reference evidence="2 3" key="1">
    <citation type="submission" date="2018-04" db="EMBL/GenBank/DDBJ databases">
        <title>Genomic Encyclopedia of Archaeal and Bacterial Type Strains, Phase II (KMG-II): from individual species to whole genera.</title>
        <authorList>
            <person name="Goeker M."/>
        </authorList>
    </citation>
    <scope>NUCLEOTIDE SEQUENCE [LARGE SCALE GENOMIC DNA]</scope>
    <source>
        <strain evidence="2 3">DSM 21823</strain>
    </source>
</reference>
<keyword evidence="3" id="KW-1185">Reference proteome</keyword>
<evidence type="ECO:0000256" key="1">
    <source>
        <dbReference type="SAM" id="MobiDB-lite"/>
    </source>
</evidence>
<gene>
    <name evidence="2" type="ORF">C8N34_102266</name>
</gene>
<proteinExistence type="predicted"/>
<comment type="caution">
    <text evidence="2">The sequence shown here is derived from an EMBL/GenBank/DDBJ whole genome shotgun (WGS) entry which is preliminary data.</text>
</comment>
<accession>A0A2T6B8V5</accession>
<evidence type="ECO:0000313" key="2">
    <source>
        <dbReference type="EMBL" id="PTX52486.1"/>
    </source>
</evidence>
<dbReference type="Proteomes" id="UP000244224">
    <property type="component" value="Unassembled WGS sequence"/>
</dbReference>
<evidence type="ECO:0000313" key="3">
    <source>
        <dbReference type="Proteomes" id="UP000244224"/>
    </source>
</evidence>